<dbReference type="EMBL" id="BLPF01000003">
    <property type="protein sequence ID" value="GFJ83558.1"/>
    <property type="molecule type" value="Genomic_DNA"/>
</dbReference>
<reference evidence="2 3" key="2">
    <citation type="submission" date="2020-03" db="EMBL/GenBank/DDBJ databases">
        <authorList>
            <person name="Ichikawa N."/>
            <person name="Kimura A."/>
            <person name="Kitahashi Y."/>
            <person name="Uohara A."/>
        </authorList>
    </citation>
    <scope>NUCLEOTIDE SEQUENCE [LARGE SCALE GENOMIC DNA]</scope>
    <source>
        <strain evidence="2 3">NBRC 108639</strain>
    </source>
</reference>
<sequence length="221" mass="22667">MSTQTAAVTSAPVRPAAPRAAIVSAFLALGAAVVAVLVLWQPWGERDALGYADLAPHRDAAWLGSLADGLAFAVVGTALGLAVCLLAPARGAAWANVGAVMTTLGGVAFCAGMVSFGSFAWYATDTAAIPSGPGEALMSYVEDSPGHMLGVQMVGFLLFTLGSLALMVALWRARAVPRWLPVAYLVLTVGTFALGGVVLNVVQAVQMLSLVVVAYYAMRTA</sequence>
<organism evidence="2 3">
    <name type="scientific">Phytohabitans houttuyneae</name>
    <dbReference type="NCBI Taxonomy" id="1076126"/>
    <lineage>
        <taxon>Bacteria</taxon>
        <taxon>Bacillati</taxon>
        <taxon>Actinomycetota</taxon>
        <taxon>Actinomycetes</taxon>
        <taxon>Micromonosporales</taxon>
        <taxon>Micromonosporaceae</taxon>
    </lineage>
</organism>
<dbReference type="Proteomes" id="UP000482800">
    <property type="component" value="Unassembled WGS sequence"/>
</dbReference>
<evidence type="ECO:0008006" key="4">
    <source>
        <dbReference type="Google" id="ProtNLM"/>
    </source>
</evidence>
<gene>
    <name evidence="2" type="ORF">Phou_077380</name>
</gene>
<evidence type="ECO:0000313" key="2">
    <source>
        <dbReference type="EMBL" id="GFJ83558.1"/>
    </source>
</evidence>
<comment type="caution">
    <text evidence="2">The sequence shown here is derived from an EMBL/GenBank/DDBJ whole genome shotgun (WGS) entry which is preliminary data.</text>
</comment>
<name>A0A6V8KM12_9ACTN</name>
<protein>
    <recommendedName>
        <fullName evidence="4">DUF4386 domain-containing protein</fullName>
    </recommendedName>
</protein>
<proteinExistence type="predicted"/>
<keyword evidence="1" id="KW-0472">Membrane</keyword>
<dbReference type="RefSeq" id="WP_173066212.1">
    <property type="nucleotide sequence ID" value="NZ_BAABGO010000047.1"/>
</dbReference>
<feature type="transmembrane region" description="Helical" evidence="1">
    <location>
        <begin position="149"/>
        <end position="171"/>
    </location>
</feature>
<keyword evidence="1" id="KW-1133">Transmembrane helix</keyword>
<dbReference type="AlphaFoldDB" id="A0A6V8KM12"/>
<feature type="transmembrane region" description="Helical" evidence="1">
    <location>
        <begin position="183"/>
        <end position="216"/>
    </location>
</feature>
<feature type="transmembrane region" description="Helical" evidence="1">
    <location>
        <begin position="60"/>
        <end position="87"/>
    </location>
</feature>
<keyword evidence="1" id="KW-0812">Transmembrane</keyword>
<accession>A0A6V8KM12</accession>
<feature type="transmembrane region" description="Helical" evidence="1">
    <location>
        <begin position="99"/>
        <end position="123"/>
    </location>
</feature>
<keyword evidence="3" id="KW-1185">Reference proteome</keyword>
<evidence type="ECO:0000256" key="1">
    <source>
        <dbReference type="SAM" id="Phobius"/>
    </source>
</evidence>
<feature type="transmembrane region" description="Helical" evidence="1">
    <location>
        <begin position="20"/>
        <end position="40"/>
    </location>
</feature>
<reference evidence="2 3" key="1">
    <citation type="submission" date="2020-03" db="EMBL/GenBank/DDBJ databases">
        <title>Whole genome shotgun sequence of Phytohabitans houttuyneae NBRC 108639.</title>
        <authorList>
            <person name="Komaki H."/>
            <person name="Tamura T."/>
        </authorList>
    </citation>
    <scope>NUCLEOTIDE SEQUENCE [LARGE SCALE GENOMIC DNA]</scope>
    <source>
        <strain evidence="2 3">NBRC 108639</strain>
    </source>
</reference>
<evidence type="ECO:0000313" key="3">
    <source>
        <dbReference type="Proteomes" id="UP000482800"/>
    </source>
</evidence>